<dbReference type="PANTHER" id="PTHR43711">
    <property type="entry name" value="TWO-COMPONENT HISTIDINE KINASE"/>
    <property type="match status" value="1"/>
</dbReference>
<name>A0A6P0DV72_RHILE</name>
<comment type="caution">
    <text evidence="7">The sequence shown here is derived from an EMBL/GenBank/DDBJ whole genome shotgun (WGS) entry which is preliminary data.</text>
</comment>
<evidence type="ECO:0000259" key="6">
    <source>
        <dbReference type="PROSITE" id="PS50109"/>
    </source>
</evidence>
<dbReference type="SMART" id="SM00388">
    <property type="entry name" value="HisKA"/>
    <property type="match status" value="1"/>
</dbReference>
<dbReference type="InterPro" id="IPR050736">
    <property type="entry name" value="Sensor_HK_Regulatory"/>
</dbReference>
<dbReference type="EMBL" id="WXXP01001161">
    <property type="protein sequence ID" value="NEK56052.1"/>
    <property type="molecule type" value="Genomic_DNA"/>
</dbReference>
<reference evidence="7 8" key="1">
    <citation type="submission" date="2020-01" db="EMBL/GenBank/DDBJ databases">
        <title>Rhizobium genotypes associated with high levels of biological nitrogen fixation by grain legumes in a temperate-maritime cropping system.</title>
        <authorList>
            <person name="Maluk M."/>
            <person name="Francesc Ferrando Molina F."/>
            <person name="Lopez Del Egido L."/>
            <person name="Lafos M."/>
            <person name="Langarica-Fuentes A."/>
            <person name="Gebre Yohannes G."/>
            <person name="Young M.W."/>
            <person name="Martin P."/>
            <person name="Gantlett R."/>
            <person name="Kenicer G."/>
            <person name="Hawes C."/>
            <person name="Begg G.S."/>
            <person name="Quilliam R.S."/>
            <person name="Squire G.R."/>
            <person name="Poole P.S."/>
            <person name="Young P.W."/>
            <person name="Iannetta P.M."/>
            <person name="James E.K."/>
        </authorList>
    </citation>
    <scope>NUCLEOTIDE SEQUENCE [LARGE SCALE GENOMIC DNA]</scope>
    <source>
        <strain evidence="7 8">JHI944</strain>
    </source>
</reference>
<evidence type="ECO:0000256" key="4">
    <source>
        <dbReference type="ARBA" id="ARBA00022777"/>
    </source>
</evidence>
<dbReference type="InterPro" id="IPR003661">
    <property type="entry name" value="HisK_dim/P_dom"/>
</dbReference>
<dbReference type="PANTHER" id="PTHR43711:SF26">
    <property type="entry name" value="SENSOR HISTIDINE KINASE RCSC"/>
    <property type="match status" value="1"/>
</dbReference>
<dbReference type="CDD" id="cd00082">
    <property type="entry name" value="HisKA"/>
    <property type="match status" value="1"/>
</dbReference>
<evidence type="ECO:0000256" key="3">
    <source>
        <dbReference type="ARBA" id="ARBA00022679"/>
    </source>
</evidence>
<dbReference type="AlphaFoldDB" id="A0A6P0DV72"/>
<evidence type="ECO:0000256" key="5">
    <source>
        <dbReference type="ARBA" id="ARBA00023012"/>
    </source>
</evidence>
<keyword evidence="3" id="KW-0808">Transferase</keyword>
<keyword evidence="5" id="KW-0902">Two-component regulatory system</keyword>
<dbReference type="Pfam" id="PF00512">
    <property type="entry name" value="HisKA"/>
    <property type="match status" value="1"/>
</dbReference>
<protein>
    <recommendedName>
        <fullName evidence="2">histidine kinase</fullName>
        <ecNumber evidence="2">2.7.13.3</ecNumber>
    </recommendedName>
</protein>
<evidence type="ECO:0000313" key="7">
    <source>
        <dbReference type="EMBL" id="NEK56052.1"/>
    </source>
</evidence>
<dbReference type="EC" id="2.7.13.3" evidence="2"/>
<dbReference type="SUPFAM" id="SSF55874">
    <property type="entry name" value="ATPase domain of HSP90 chaperone/DNA topoisomerase II/histidine kinase"/>
    <property type="match status" value="1"/>
</dbReference>
<dbReference type="PROSITE" id="PS50109">
    <property type="entry name" value="HIS_KIN"/>
    <property type="match status" value="1"/>
</dbReference>
<evidence type="ECO:0000256" key="2">
    <source>
        <dbReference type="ARBA" id="ARBA00012438"/>
    </source>
</evidence>
<accession>A0A6P0DV72</accession>
<comment type="catalytic activity">
    <reaction evidence="1">
        <text>ATP + protein L-histidine = ADP + protein N-phospho-L-histidine.</text>
        <dbReference type="EC" id="2.7.13.3"/>
    </reaction>
</comment>
<feature type="domain" description="Histidine kinase" evidence="6">
    <location>
        <begin position="6"/>
        <end position="132"/>
    </location>
</feature>
<dbReference type="Gene3D" id="3.30.565.10">
    <property type="entry name" value="Histidine kinase-like ATPase, C-terminal domain"/>
    <property type="match status" value="1"/>
</dbReference>
<sequence>SEFLANMSHELRTPLNSLLILSDQLCKNPEGNLSQKQIEFSRTIHSSGNELLMLINDILDLSKIESGTVAMDFAEHRLADLTSYVERTFRHVAEARSVEFAIHVGKRLPPSIRSDIKRLQQILKNLLSNAFK</sequence>
<evidence type="ECO:0000256" key="1">
    <source>
        <dbReference type="ARBA" id="ARBA00000085"/>
    </source>
</evidence>
<dbReference type="InterPro" id="IPR036097">
    <property type="entry name" value="HisK_dim/P_sf"/>
</dbReference>
<gene>
    <name evidence="7" type="ORF">GUK36_43290</name>
</gene>
<dbReference type="InterPro" id="IPR036890">
    <property type="entry name" value="HATPase_C_sf"/>
</dbReference>
<dbReference type="InterPro" id="IPR005467">
    <property type="entry name" value="His_kinase_dom"/>
</dbReference>
<dbReference type="Gene3D" id="1.10.287.130">
    <property type="match status" value="1"/>
</dbReference>
<keyword evidence="4 7" id="KW-0418">Kinase</keyword>
<proteinExistence type="predicted"/>
<dbReference type="GO" id="GO:0000155">
    <property type="term" value="F:phosphorelay sensor kinase activity"/>
    <property type="evidence" value="ECO:0007669"/>
    <property type="project" value="InterPro"/>
</dbReference>
<organism evidence="7 8">
    <name type="scientific">Rhizobium leguminosarum</name>
    <dbReference type="NCBI Taxonomy" id="384"/>
    <lineage>
        <taxon>Bacteria</taxon>
        <taxon>Pseudomonadati</taxon>
        <taxon>Pseudomonadota</taxon>
        <taxon>Alphaproteobacteria</taxon>
        <taxon>Hyphomicrobiales</taxon>
        <taxon>Rhizobiaceae</taxon>
        <taxon>Rhizobium/Agrobacterium group</taxon>
        <taxon>Rhizobium</taxon>
    </lineage>
</organism>
<evidence type="ECO:0000313" key="8">
    <source>
        <dbReference type="Proteomes" id="UP000471409"/>
    </source>
</evidence>
<feature type="non-terminal residue" evidence="7">
    <location>
        <position position="132"/>
    </location>
</feature>
<feature type="non-terminal residue" evidence="7">
    <location>
        <position position="1"/>
    </location>
</feature>
<dbReference type="Proteomes" id="UP000471409">
    <property type="component" value="Unassembled WGS sequence"/>
</dbReference>
<dbReference type="SUPFAM" id="SSF47384">
    <property type="entry name" value="Homodimeric domain of signal transducing histidine kinase"/>
    <property type="match status" value="1"/>
</dbReference>